<dbReference type="InterPro" id="IPR029060">
    <property type="entry name" value="PIN-like_dom_sf"/>
</dbReference>
<dbReference type="AlphaFoldDB" id="A0A7E6FFI1"/>
<gene>
    <name evidence="4" type="primary">LOC118766812</name>
</gene>
<evidence type="ECO:0000313" key="3">
    <source>
        <dbReference type="Proteomes" id="UP000515154"/>
    </source>
</evidence>
<proteinExistence type="inferred from homology"/>
<sequence length="274" mass="30836">MLPNETPPRCPSVVLPRDLSLKISRSGSARSRQQCPISTSSKWPAGPAHSRPWRSTFADELIHTSQALAQRGSGNVTWALTSQTFLNVVKDLGIPCVAGDFESDSQIMLLANQWNCPVLSNESDFYIYDVTGGFIIQVIYGILLFDNVDKESRKESFIEEYDRVGCNYKKKKVNPVFTIPDFGPLPSLSDILSATLDIKHIILLTLGSDLEFLKEFPEELKIVAITIVYWVKNANHEIHKAMVTVLVLCNIYIWVKISKDKTEKQSISSKLCWK</sequence>
<dbReference type="PANTHER" id="PTHR15665:SF1">
    <property type="entry name" value="PROTEIN ASTEROID HOMOLOG 1"/>
    <property type="match status" value="1"/>
</dbReference>
<dbReference type="InterPro" id="IPR026832">
    <property type="entry name" value="Asteroid"/>
</dbReference>
<name>A0A7E6FFI1_9MOLL</name>
<evidence type="ECO:0000313" key="4">
    <source>
        <dbReference type="RefSeq" id="XP_036366489.1"/>
    </source>
</evidence>
<dbReference type="KEGG" id="osn:118766812"/>
<protein>
    <submittedName>
        <fullName evidence="4">Uncharacterized protein LOC118766812</fullName>
    </submittedName>
</protein>
<keyword evidence="3" id="KW-1185">Reference proteome</keyword>
<reference evidence="4" key="1">
    <citation type="submission" date="2025-08" db="UniProtKB">
        <authorList>
            <consortium name="RefSeq"/>
        </authorList>
    </citation>
    <scope>IDENTIFICATION</scope>
</reference>
<dbReference type="Gene3D" id="3.40.50.1010">
    <property type="entry name" value="5'-nuclease"/>
    <property type="match status" value="1"/>
</dbReference>
<dbReference type="PANTHER" id="PTHR15665">
    <property type="entry name" value="ASTEROID PROTEIN"/>
    <property type="match status" value="1"/>
</dbReference>
<comment type="similarity">
    <text evidence="1">Belongs to the asteroid family.</text>
</comment>
<dbReference type="SUPFAM" id="SSF88723">
    <property type="entry name" value="PIN domain-like"/>
    <property type="match status" value="1"/>
</dbReference>
<dbReference type="Proteomes" id="UP000515154">
    <property type="component" value="Linkage group LG18"/>
</dbReference>
<organism evidence="3 4">
    <name type="scientific">Octopus sinensis</name>
    <name type="common">East Asian common octopus</name>
    <dbReference type="NCBI Taxonomy" id="2607531"/>
    <lineage>
        <taxon>Eukaryota</taxon>
        <taxon>Metazoa</taxon>
        <taxon>Spiralia</taxon>
        <taxon>Lophotrochozoa</taxon>
        <taxon>Mollusca</taxon>
        <taxon>Cephalopoda</taxon>
        <taxon>Coleoidea</taxon>
        <taxon>Octopodiformes</taxon>
        <taxon>Octopoda</taxon>
        <taxon>Incirrata</taxon>
        <taxon>Octopodidae</taxon>
        <taxon>Octopus</taxon>
    </lineage>
</organism>
<feature type="region of interest" description="Disordered" evidence="2">
    <location>
        <begin position="26"/>
        <end position="50"/>
    </location>
</feature>
<accession>A0A7E6FFI1</accession>
<evidence type="ECO:0000256" key="1">
    <source>
        <dbReference type="ARBA" id="ARBA00007398"/>
    </source>
</evidence>
<dbReference type="RefSeq" id="XP_036366489.1">
    <property type="nucleotide sequence ID" value="XM_036510596.1"/>
</dbReference>
<evidence type="ECO:0000256" key="2">
    <source>
        <dbReference type="SAM" id="MobiDB-lite"/>
    </source>
</evidence>
<feature type="compositionally biased region" description="Polar residues" evidence="2">
    <location>
        <begin position="26"/>
        <end position="42"/>
    </location>
</feature>